<keyword evidence="2" id="KW-1185">Reference proteome</keyword>
<dbReference type="AlphaFoldDB" id="A0A2P8HUT3"/>
<sequence>MKISPDSGRTPAAEGTNPPIHKLCVITRHYITAQPDM</sequence>
<dbReference type="EMBL" id="PYAW01000001">
    <property type="protein sequence ID" value="PSL49962.1"/>
    <property type="molecule type" value="Genomic_DNA"/>
</dbReference>
<evidence type="ECO:0000313" key="1">
    <source>
        <dbReference type="EMBL" id="PSL49962.1"/>
    </source>
</evidence>
<proteinExistence type="predicted"/>
<organism evidence="1 2">
    <name type="scientific">Chitinophaga niastensis</name>
    <dbReference type="NCBI Taxonomy" id="536980"/>
    <lineage>
        <taxon>Bacteria</taxon>
        <taxon>Pseudomonadati</taxon>
        <taxon>Bacteroidota</taxon>
        <taxon>Chitinophagia</taxon>
        <taxon>Chitinophagales</taxon>
        <taxon>Chitinophagaceae</taxon>
        <taxon>Chitinophaga</taxon>
    </lineage>
</organism>
<accession>A0A2P8HUT3</accession>
<comment type="caution">
    <text evidence="1">The sequence shown here is derived from an EMBL/GenBank/DDBJ whole genome shotgun (WGS) entry which is preliminary data.</text>
</comment>
<reference evidence="1 2" key="1">
    <citation type="submission" date="2018-03" db="EMBL/GenBank/DDBJ databases">
        <title>Genomic Encyclopedia of Archaeal and Bacterial Type Strains, Phase II (KMG-II): from individual species to whole genera.</title>
        <authorList>
            <person name="Goeker M."/>
        </authorList>
    </citation>
    <scope>NUCLEOTIDE SEQUENCE [LARGE SCALE GENOMIC DNA]</scope>
    <source>
        <strain evidence="1 2">DSM 24859</strain>
    </source>
</reference>
<evidence type="ECO:0000313" key="2">
    <source>
        <dbReference type="Proteomes" id="UP000240971"/>
    </source>
</evidence>
<gene>
    <name evidence="1" type="ORF">CLV51_1011304</name>
</gene>
<dbReference type="Proteomes" id="UP000240971">
    <property type="component" value="Unassembled WGS sequence"/>
</dbReference>
<protein>
    <submittedName>
        <fullName evidence="1">Uncharacterized protein</fullName>
    </submittedName>
</protein>
<name>A0A2P8HUT3_CHINA</name>